<dbReference type="KEGG" id="spue:AB5L97_03270"/>
<feature type="domain" description="Putative mannosyltransferase YkcA/B-like C-terminal" evidence="11">
    <location>
        <begin position="593"/>
        <end position="682"/>
    </location>
</feature>
<keyword evidence="4 12" id="KW-0808">Transferase</keyword>
<feature type="domain" description="Glycosyltransferase RgtA/B/C/D-like" evidence="10">
    <location>
        <begin position="107"/>
        <end position="274"/>
    </location>
</feature>
<feature type="compositionally biased region" description="Low complexity" evidence="8">
    <location>
        <begin position="542"/>
        <end position="557"/>
    </location>
</feature>
<keyword evidence="3 12" id="KW-0328">Glycosyltransferase</keyword>
<feature type="transmembrane region" description="Helical" evidence="9">
    <location>
        <begin position="234"/>
        <end position="250"/>
    </location>
</feature>
<feature type="transmembrane region" description="Helical" evidence="9">
    <location>
        <begin position="482"/>
        <end position="505"/>
    </location>
</feature>
<evidence type="ECO:0000259" key="10">
    <source>
        <dbReference type="Pfam" id="PF13231"/>
    </source>
</evidence>
<dbReference type="Pfam" id="PF24878">
    <property type="entry name" value="YkcB_C"/>
    <property type="match status" value="1"/>
</dbReference>
<evidence type="ECO:0000256" key="2">
    <source>
        <dbReference type="ARBA" id="ARBA00022475"/>
    </source>
</evidence>
<feature type="transmembrane region" description="Helical" evidence="9">
    <location>
        <begin position="341"/>
        <end position="360"/>
    </location>
</feature>
<dbReference type="PANTHER" id="PTHR33908:SF3">
    <property type="entry name" value="UNDECAPRENYL PHOSPHATE-ALPHA-4-AMINO-4-DEOXY-L-ARABINOSE ARABINOSYL TRANSFERASE"/>
    <property type="match status" value="1"/>
</dbReference>
<organism evidence="12">
    <name type="scientific">Sinomonas puerhi</name>
    <dbReference type="NCBI Taxonomy" id="3238584"/>
    <lineage>
        <taxon>Bacteria</taxon>
        <taxon>Bacillati</taxon>
        <taxon>Actinomycetota</taxon>
        <taxon>Actinomycetes</taxon>
        <taxon>Micrococcales</taxon>
        <taxon>Micrococcaceae</taxon>
        <taxon>Sinomonas</taxon>
    </lineage>
</organism>
<feature type="transmembrane region" description="Helical" evidence="9">
    <location>
        <begin position="257"/>
        <end position="276"/>
    </location>
</feature>
<feature type="transmembrane region" description="Helical" evidence="9">
    <location>
        <begin position="166"/>
        <end position="184"/>
    </location>
</feature>
<feature type="transmembrane region" description="Helical" evidence="9">
    <location>
        <begin position="399"/>
        <end position="417"/>
    </location>
</feature>
<keyword evidence="6 9" id="KW-1133">Transmembrane helix</keyword>
<comment type="subcellular location">
    <subcellularLocation>
        <location evidence="1">Cell membrane</location>
        <topology evidence="1">Multi-pass membrane protein</topology>
    </subcellularLocation>
</comment>
<dbReference type="GO" id="GO:0016763">
    <property type="term" value="F:pentosyltransferase activity"/>
    <property type="evidence" value="ECO:0007669"/>
    <property type="project" value="TreeGrafter"/>
</dbReference>
<evidence type="ECO:0000259" key="11">
    <source>
        <dbReference type="Pfam" id="PF24878"/>
    </source>
</evidence>
<feature type="transmembrane region" description="Helical" evidence="9">
    <location>
        <begin position="424"/>
        <end position="444"/>
    </location>
</feature>
<dbReference type="InterPro" id="IPR056785">
    <property type="entry name" value="YkcA/B-like_C"/>
</dbReference>
<evidence type="ECO:0000256" key="6">
    <source>
        <dbReference type="ARBA" id="ARBA00022989"/>
    </source>
</evidence>
<accession>A0AB39L4T2</accession>
<evidence type="ECO:0000256" key="5">
    <source>
        <dbReference type="ARBA" id="ARBA00022692"/>
    </source>
</evidence>
<dbReference type="InterPro" id="IPR050297">
    <property type="entry name" value="LipidA_mod_glycosyltrf_83"/>
</dbReference>
<dbReference type="AlphaFoldDB" id="A0AB39L4T2"/>
<protein>
    <submittedName>
        <fullName evidence="12">ArnT family glycosyltransferase</fullName>
        <ecNumber evidence="12">2.4.-.-</ecNumber>
    </submittedName>
</protein>
<feature type="transmembrane region" description="Helical" evidence="9">
    <location>
        <begin position="372"/>
        <end position="393"/>
    </location>
</feature>
<feature type="region of interest" description="Disordered" evidence="8">
    <location>
        <begin position="1"/>
        <end position="25"/>
    </location>
</feature>
<dbReference type="EMBL" id="CP163302">
    <property type="protein sequence ID" value="XDP46055.1"/>
    <property type="molecule type" value="Genomic_DNA"/>
</dbReference>
<dbReference type="GO" id="GO:0009103">
    <property type="term" value="P:lipopolysaccharide biosynthetic process"/>
    <property type="evidence" value="ECO:0007669"/>
    <property type="project" value="UniProtKB-ARBA"/>
</dbReference>
<keyword evidence="2" id="KW-1003">Cell membrane</keyword>
<evidence type="ECO:0000256" key="1">
    <source>
        <dbReference type="ARBA" id="ARBA00004651"/>
    </source>
</evidence>
<dbReference type="PANTHER" id="PTHR33908">
    <property type="entry name" value="MANNOSYLTRANSFERASE YKCB-RELATED"/>
    <property type="match status" value="1"/>
</dbReference>
<evidence type="ECO:0000256" key="4">
    <source>
        <dbReference type="ARBA" id="ARBA00022679"/>
    </source>
</evidence>
<dbReference type="GO" id="GO:0005886">
    <property type="term" value="C:plasma membrane"/>
    <property type="evidence" value="ECO:0007669"/>
    <property type="project" value="UniProtKB-SubCell"/>
</dbReference>
<evidence type="ECO:0000256" key="9">
    <source>
        <dbReference type="SAM" id="Phobius"/>
    </source>
</evidence>
<feature type="transmembrane region" description="Helical" evidence="9">
    <location>
        <begin position="52"/>
        <end position="70"/>
    </location>
</feature>
<dbReference type="EC" id="2.4.-.-" evidence="12"/>
<keyword evidence="5 9" id="KW-0812">Transmembrane</keyword>
<evidence type="ECO:0000313" key="12">
    <source>
        <dbReference type="EMBL" id="XDP46055.1"/>
    </source>
</evidence>
<feature type="transmembrane region" description="Helical" evidence="9">
    <location>
        <begin position="450"/>
        <end position="470"/>
    </location>
</feature>
<sequence>MSSSLDYESPVSTPTGGRTPRPPRLGVTSWRSRLAGSAVRPAAAAGAVRRRLELVVVLVAMAALYLWNLSANGWANAFYSAAAQAGSQNWEAFFFGSSDAANSITVDKPPASLWITDVSVRVFGLSSWSILVPEVLMGVATAWILYLAVRRAVRPATGSETAAHRAGLLAAVVLALTPVAALMFRFNNPDALLVLLMTAAAYATVRSVQDAKARWVVLAGVLLGLGFLTKQLQVLLVVPGFALAYVWAAPHGLGRRLLHLLAALGAMIVAAGWWIAAVELTPASARPFIGGSQTNSILELTFGYNGFGRLDGSEVGSVGGGNGWGQTGLMRLFSDSFGGQIAWFLPSALLVGAAVLWAGRRAPRTDPVRASVILWGSWVLVTGLTFSLAAGIIHEYYSVALAPGIAALVGIGGGILWQRRRARFEAAALAAGVLASGLMGALLVGRATGFLAWLPPVLVVAGILAALGVLAPAFGARLAPRWVAWAPRTTAALALVASLAGPFAFTVQTVSTPHTGAIVSAGPSSGFGFGGRGRLNPGLGQAQRQFGQGGAAAPQGFGQTGGTGPGGTGQGGLGGGRGGAGGLLGASTPSSGLTAALQNDASAYTWAAAVVGSNNAAGYQLASGLPVMALGGFNGTDPSPTLAEFQQLVAQKKIHWFIPASIMGGSSGSNAAAQIAAWVQANYTAQTIGGATVYQLG</sequence>
<feature type="compositionally biased region" description="Gly residues" evidence="8">
    <location>
        <begin position="558"/>
        <end position="581"/>
    </location>
</feature>
<keyword evidence="7 9" id="KW-0472">Membrane</keyword>
<feature type="region of interest" description="Disordered" evidence="8">
    <location>
        <begin position="542"/>
        <end position="581"/>
    </location>
</feature>
<dbReference type="GO" id="GO:0010041">
    <property type="term" value="P:response to iron(III) ion"/>
    <property type="evidence" value="ECO:0007669"/>
    <property type="project" value="TreeGrafter"/>
</dbReference>
<evidence type="ECO:0000256" key="3">
    <source>
        <dbReference type="ARBA" id="ARBA00022676"/>
    </source>
</evidence>
<gene>
    <name evidence="12" type="ORF">AB5L97_03270</name>
</gene>
<evidence type="ECO:0000256" key="8">
    <source>
        <dbReference type="SAM" id="MobiDB-lite"/>
    </source>
</evidence>
<dbReference type="Pfam" id="PF13231">
    <property type="entry name" value="PMT_2"/>
    <property type="match status" value="1"/>
</dbReference>
<name>A0AB39L4T2_9MICC</name>
<dbReference type="RefSeq" id="WP_369046445.1">
    <property type="nucleotide sequence ID" value="NZ_CP163302.1"/>
</dbReference>
<evidence type="ECO:0000256" key="7">
    <source>
        <dbReference type="ARBA" id="ARBA00023136"/>
    </source>
</evidence>
<reference evidence="12" key="1">
    <citation type="submission" date="2024-07" db="EMBL/GenBank/DDBJ databases">
        <authorList>
            <person name="fu j."/>
        </authorList>
    </citation>
    <scope>NUCLEOTIDE SEQUENCE</scope>
    <source>
        <strain evidence="12">P10A9</strain>
    </source>
</reference>
<dbReference type="InterPro" id="IPR038731">
    <property type="entry name" value="RgtA/B/C-like"/>
</dbReference>
<feature type="compositionally biased region" description="Polar residues" evidence="8">
    <location>
        <begin position="1"/>
        <end position="12"/>
    </location>
</feature>
<feature type="transmembrane region" description="Helical" evidence="9">
    <location>
        <begin position="122"/>
        <end position="146"/>
    </location>
</feature>
<proteinExistence type="predicted"/>